<dbReference type="EMBL" id="NMUQ01000001">
    <property type="protein sequence ID" value="OXM15485.1"/>
    <property type="molecule type" value="Genomic_DNA"/>
</dbReference>
<dbReference type="SUPFAM" id="SSF102546">
    <property type="entry name" value="RbsD-like"/>
    <property type="match status" value="1"/>
</dbReference>
<evidence type="ECO:0000313" key="4">
    <source>
        <dbReference type="EMBL" id="OXM15485.1"/>
    </source>
</evidence>
<dbReference type="InterPro" id="IPR050443">
    <property type="entry name" value="RbsD/FucU_mutarotase"/>
</dbReference>
<sequence>MLKGIPPILSPELLAVLRSMGHGDELVLADGNFPAASIATRLIRADGHSIPELLDAILELLPVDDYIDSPAAVMGVVPGDPVVPVIWDKYRELLNHHEGREVPISELERFAFYDRARKAYAVVATGESAQYANLILSKGVVRPKN</sequence>
<dbReference type="InterPro" id="IPR023750">
    <property type="entry name" value="RbsD-like_sf"/>
</dbReference>
<comment type="caution">
    <text evidence="4">The sequence shown here is derived from an EMBL/GenBank/DDBJ whole genome shotgun (WGS) entry which is preliminary data.</text>
</comment>
<dbReference type="GO" id="GO:0042806">
    <property type="term" value="F:fucose binding"/>
    <property type="evidence" value="ECO:0007669"/>
    <property type="project" value="TreeGrafter"/>
</dbReference>
<evidence type="ECO:0000256" key="1">
    <source>
        <dbReference type="ARBA" id="ARBA00000223"/>
    </source>
</evidence>
<dbReference type="GO" id="GO:0006004">
    <property type="term" value="P:fucose metabolic process"/>
    <property type="evidence" value="ECO:0007669"/>
    <property type="project" value="TreeGrafter"/>
</dbReference>
<accession>A0A229P0N5</accession>
<dbReference type="GO" id="GO:0036373">
    <property type="term" value="F:L-fucose mutarotase activity"/>
    <property type="evidence" value="ECO:0007669"/>
    <property type="project" value="UniProtKB-EC"/>
</dbReference>
<reference evidence="4 5" key="1">
    <citation type="submission" date="2017-07" db="EMBL/GenBank/DDBJ databases">
        <title>Paenibacillus herberti R33 genome sequencing and assembly.</title>
        <authorList>
            <person name="Su W."/>
        </authorList>
    </citation>
    <scope>NUCLEOTIDE SEQUENCE [LARGE SCALE GENOMIC DNA]</scope>
    <source>
        <strain evidence="4 5">R33</strain>
    </source>
</reference>
<dbReference type="GO" id="GO:0062193">
    <property type="term" value="F:D-ribose pyranase activity"/>
    <property type="evidence" value="ECO:0007669"/>
    <property type="project" value="UniProtKB-EC"/>
</dbReference>
<evidence type="ECO:0000313" key="5">
    <source>
        <dbReference type="Proteomes" id="UP000215145"/>
    </source>
</evidence>
<organism evidence="4 5">
    <name type="scientific">Paenibacillus herberti</name>
    <dbReference type="NCBI Taxonomy" id="1619309"/>
    <lineage>
        <taxon>Bacteria</taxon>
        <taxon>Bacillati</taxon>
        <taxon>Bacillota</taxon>
        <taxon>Bacilli</taxon>
        <taxon>Bacillales</taxon>
        <taxon>Paenibacillaceae</taxon>
        <taxon>Paenibacillus</taxon>
    </lineage>
</organism>
<comment type="catalytic activity">
    <reaction evidence="3">
        <text>alpha-L-fucose = beta-L-fucose</text>
        <dbReference type="Rhea" id="RHEA:25580"/>
        <dbReference type="ChEBI" id="CHEBI:42548"/>
        <dbReference type="ChEBI" id="CHEBI:42589"/>
        <dbReference type="EC" id="5.1.3.29"/>
    </reaction>
</comment>
<dbReference type="Pfam" id="PF05025">
    <property type="entry name" value="RbsD_FucU"/>
    <property type="match status" value="1"/>
</dbReference>
<comment type="catalytic activity">
    <reaction evidence="1">
        <text>beta-D-ribopyranose = beta-D-ribofuranose</text>
        <dbReference type="Rhea" id="RHEA:25432"/>
        <dbReference type="ChEBI" id="CHEBI:27476"/>
        <dbReference type="ChEBI" id="CHEBI:47002"/>
        <dbReference type="EC" id="5.4.99.62"/>
    </reaction>
</comment>
<dbReference type="OrthoDB" id="9805009at2"/>
<dbReference type="InterPro" id="IPR007721">
    <property type="entry name" value="RbsD_FucU"/>
</dbReference>
<proteinExistence type="predicted"/>
<evidence type="ECO:0000256" key="2">
    <source>
        <dbReference type="ARBA" id="ARBA00023235"/>
    </source>
</evidence>
<dbReference type="PANTHER" id="PTHR31690:SF4">
    <property type="entry name" value="FUCOSE MUTAROTASE"/>
    <property type="match status" value="1"/>
</dbReference>
<evidence type="ECO:0000256" key="3">
    <source>
        <dbReference type="ARBA" id="ARBA00036324"/>
    </source>
</evidence>
<gene>
    <name evidence="4" type="ORF">CGZ75_01735</name>
</gene>
<protein>
    <submittedName>
        <fullName evidence="4">Fucose isomerase</fullName>
    </submittedName>
</protein>
<dbReference type="NCBIfam" id="NF011949">
    <property type="entry name" value="PRK15420.1"/>
    <property type="match status" value="1"/>
</dbReference>
<dbReference type="RefSeq" id="WP_089522574.1">
    <property type="nucleotide sequence ID" value="NZ_NMUQ01000001.1"/>
</dbReference>
<dbReference type="AlphaFoldDB" id="A0A229P0N5"/>
<keyword evidence="2 4" id="KW-0413">Isomerase</keyword>
<dbReference type="PANTHER" id="PTHR31690">
    <property type="entry name" value="FUCOSE MUTAROTASE"/>
    <property type="match status" value="1"/>
</dbReference>
<dbReference type="Gene3D" id="3.40.1650.10">
    <property type="entry name" value="RbsD-like domain"/>
    <property type="match status" value="1"/>
</dbReference>
<dbReference type="Proteomes" id="UP000215145">
    <property type="component" value="Unassembled WGS sequence"/>
</dbReference>
<name>A0A229P0N5_9BACL</name>
<keyword evidence="5" id="KW-1185">Reference proteome</keyword>